<sequence length="449" mass="48175">MTGPMLLALLCTAVFGWLVEALPVVIRGLDQHSEVRAGLLIEPRQWKGPPPWLISSIEAATTRLILSVPGATGPPSPTFSGPPASAVPLSTGLPTTPPDAGNSLPSSTVDRQLSGEGPMTDTMPTDTTNFETATPSATDISVPSNEGDSGIGSHRTLVISLSTILSAVGLALILGGLFLWRRRRQRRLPFLSRGVSPIDDDEIERWKSPRDEKETRFPAGDTDVEADAAFNKETGAPSHAKHPSTSSVKKPPSVIVYNRPHDAQGTRQSTDAESRRSFAQNHPAYSGKTSFDKTLPQTPIQARAPNARAGLTDESVPGDEPFIFCPKRTSSRRLSKLPPNSAMGRRAQHARARSSRSSTRSFGEYYYASGGGSRTGSDLELSPRYSHDHAQHSREHSRSHSGPRGSHSRVYSSSSIPPRLSFGDEALFGGLSPARPRFPGEGEIGRAIG</sequence>
<feature type="region of interest" description="Disordered" evidence="1">
    <location>
        <begin position="234"/>
        <end position="449"/>
    </location>
</feature>
<feature type="signal peptide" evidence="3">
    <location>
        <begin position="1"/>
        <end position="21"/>
    </location>
</feature>
<feature type="compositionally biased region" description="Low complexity" evidence="1">
    <location>
        <begin position="243"/>
        <end position="256"/>
    </location>
</feature>
<feature type="chain" id="PRO_5041957362" evidence="3">
    <location>
        <begin position="22"/>
        <end position="449"/>
    </location>
</feature>
<dbReference type="AlphaFoldDB" id="A0AAE0HRJ6"/>
<evidence type="ECO:0000313" key="4">
    <source>
        <dbReference type="EMBL" id="KAK3301107.1"/>
    </source>
</evidence>
<feature type="region of interest" description="Disordered" evidence="1">
    <location>
        <begin position="68"/>
        <end position="127"/>
    </location>
</feature>
<reference evidence="4" key="2">
    <citation type="submission" date="2023-06" db="EMBL/GenBank/DDBJ databases">
        <authorList>
            <consortium name="Lawrence Berkeley National Laboratory"/>
            <person name="Haridas S."/>
            <person name="Hensen N."/>
            <person name="Bonometti L."/>
            <person name="Westerberg I."/>
            <person name="Brannstrom I.O."/>
            <person name="Guillou S."/>
            <person name="Cros-Aarteil S."/>
            <person name="Calhoun S."/>
            <person name="Kuo A."/>
            <person name="Mondo S."/>
            <person name="Pangilinan J."/>
            <person name="Riley R."/>
            <person name="Labutti K."/>
            <person name="Andreopoulos B."/>
            <person name="Lipzen A."/>
            <person name="Chen C."/>
            <person name="Yanf M."/>
            <person name="Daum C."/>
            <person name="Ng V."/>
            <person name="Clum A."/>
            <person name="Steindorff A."/>
            <person name="Ohm R."/>
            <person name="Martin F."/>
            <person name="Silar P."/>
            <person name="Natvig D."/>
            <person name="Lalanne C."/>
            <person name="Gautier V."/>
            <person name="Ament-Velasquez S.L."/>
            <person name="Kruys A."/>
            <person name="Hutchinson M.I."/>
            <person name="Powell A.J."/>
            <person name="Barry K."/>
            <person name="Miller A.N."/>
            <person name="Grigoriev I.V."/>
            <person name="Debuchy R."/>
            <person name="Gladieux P."/>
            <person name="Thoren M.H."/>
            <person name="Johannesson H."/>
        </authorList>
    </citation>
    <scope>NUCLEOTIDE SEQUENCE</scope>
    <source>
        <strain evidence="4">CBS 168.71</strain>
    </source>
</reference>
<dbReference type="GeneID" id="87837093"/>
<dbReference type="EMBL" id="JAUEPN010000001">
    <property type="protein sequence ID" value="KAK3301107.1"/>
    <property type="molecule type" value="Genomic_DNA"/>
</dbReference>
<keyword evidence="3" id="KW-0732">Signal</keyword>
<feature type="compositionally biased region" description="Low complexity" evidence="1">
    <location>
        <begin position="118"/>
        <end position="127"/>
    </location>
</feature>
<protein>
    <submittedName>
        <fullName evidence="4">Uncharacterized protein</fullName>
    </submittedName>
</protein>
<feature type="compositionally biased region" description="Basic and acidic residues" evidence="1">
    <location>
        <begin position="259"/>
        <end position="276"/>
    </location>
</feature>
<feature type="compositionally biased region" description="Low complexity" evidence="1">
    <location>
        <begin position="402"/>
        <end position="419"/>
    </location>
</feature>
<organism evidence="4 5">
    <name type="scientific">Chaetomium fimeti</name>
    <dbReference type="NCBI Taxonomy" id="1854472"/>
    <lineage>
        <taxon>Eukaryota</taxon>
        <taxon>Fungi</taxon>
        <taxon>Dikarya</taxon>
        <taxon>Ascomycota</taxon>
        <taxon>Pezizomycotina</taxon>
        <taxon>Sordariomycetes</taxon>
        <taxon>Sordariomycetidae</taxon>
        <taxon>Sordariales</taxon>
        <taxon>Chaetomiaceae</taxon>
        <taxon>Chaetomium</taxon>
    </lineage>
</organism>
<evidence type="ECO:0000256" key="3">
    <source>
        <dbReference type="SAM" id="SignalP"/>
    </source>
</evidence>
<keyword evidence="5" id="KW-1185">Reference proteome</keyword>
<proteinExistence type="predicted"/>
<dbReference type="NCBIfam" id="TIGR01167">
    <property type="entry name" value="LPXTG_anchor"/>
    <property type="match status" value="1"/>
</dbReference>
<feature type="transmembrane region" description="Helical" evidence="2">
    <location>
        <begin position="157"/>
        <end position="180"/>
    </location>
</feature>
<keyword evidence="2" id="KW-0812">Transmembrane</keyword>
<accession>A0AAE0HRJ6</accession>
<gene>
    <name evidence="4" type="ORF">B0H64DRAFT_31027</name>
</gene>
<keyword evidence="2" id="KW-0472">Membrane</keyword>
<feature type="compositionally biased region" description="Basic and acidic residues" evidence="1">
    <location>
        <begin position="385"/>
        <end position="398"/>
    </location>
</feature>
<dbReference type="RefSeq" id="XP_062664621.1">
    <property type="nucleotide sequence ID" value="XM_062800145.1"/>
</dbReference>
<evidence type="ECO:0000313" key="5">
    <source>
        <dbReference type="Proteomes" id="UP001278766"/>
    </source>
</evidence>
<keyword evidence="2" id="KW-1133">Transmembrane helix</keyword>
<comment type="caution">
    <text evidence="4">The sequence shown here is derived from an EMBL/GenBank/DDBJ whole genome shotgun (WGS) entry which is preliminary data.</text>
</comment>
<reference evidence="4" key="1">
    <citation type="journal article" date="2023" name="Mol. Phylogenet. Evol.">
        <title>Genome-scale phylogeny and comparative genomics of the fungal order Sordariales.</title>
        <authorList>
            <person name="Hensen N."/>
            <person name="Bonometti L."/>
            <person name="Westerberg I."/>
            <person name="Brannstrom I.O."/>
            <person name="Guillou S."/>
            <person name="Cros-Aarteil S."/>
            <person name="Calhoun S."/>
            <person name="Haridas S."/>
            <person name="Kuo A."/>
            <person name="Mondo S."/>
            <person name="Pangilinan J."/>
            <person name="Riley R."/>
            <person name="LaButti K."/>
            <person name="Andreopoulos B."/>
            <person name="Lipzen A."/>
            <person name="Chen C."/>
            <person name="Yan M."/>
            <person name="Daum C."/>
            <person name="Ng V."/>
            <person name="Clum A."/>
            <person name="Steindorff A."/>
            <person name="Ohm R.A."/>
            <person name="Martin F."/>
            <person name="Silar P."/>
            <person name="Natvig D.O."/>
            <person name="Lalanne C."/>
            <person name="Gautier V."/>
            <person name="Ament-Velasquez S.L."/>
            <person name="Kruys A."/>
            <person name="Hutchinson M.I."/>
            <person name="Powell A.J."/>
            <person name="Barry K."/>
            <person name="Miller A.N."/>
            <person name="Grigoriev I.V."/>
            <person name="Debuchy R."/>
            <person name="Gladieux P."/>
            <person name="Hiltunen Thoren M."/>
            <person name="Johannesson H."/>
        </authorList>
    </citation>
    <scope>NUCLEOTIDE SEQUENCE</scope>
    <source>
        <strain evidence="4">CBS 168.71</strain>
    </source>
</reference>
<evidence type="ECO:0000256" key="1">
    <source>
        <dbReference type="SAM" id="MobiDB-lite"/>
    </source>
</evidence>
<evidence type="ECO:0000256" key="2">
    <source>
        <dbReference type="SAM" id="Phobius"/>
    </source>
</evidence>
<feature type="compositionally biased region" description="Basic and acidic residues" evidence="1">
    <location>
        <begin position="438"/>
        <end position="449"/>
    </location>
</feature>
<dbReference type="Proteomes" id="UP001278766">
    <property type="component" value="Unassembled WGS sequence"/>
</dbReference>
<name>A0AAE0HRJ6_9PEZI</name>